<dbReference type="VEuPathDB" id="FungiDB:AeMF1_021626"/>
<accession>A0A6G0WK34</accession>
<gene>
    <name evidence="2" type="ORF">Ae201684_014433</name>
</gene>
<dbReference type="EMBL" id="VJMJ01000193">
    <property type="protein sequence ID" value="KAF0727608.1"/>
    <property type="molecule type" value="Genomic_DNA"/>
</dbReference>
<name>A0A6G0WK34_9STRA</name>
<dbReference type="OrthoDB" id="300855at2759"/>
<dbReference type="Gene3D" id="1.10.490.160">
    <property type="match status" value="1"/>
</dbReference>
<dbReference type="GO" id="GO:0005790">
    <property type="term" value="C:smooth endoplasmic reticulum"/>
    <property type="evidence" value="ECO:0007669"/>
    <property type="project" value="TreeGrafter"/>
</dbReference>
<dbReference type="GO" id="GO:0006941">
    <property type="term" value="P:striated muscle contraction"/>
    <property type="evidence" value="ECO:0007669"/>
    <property type="project" value="TreeGrafter"/>
</dbReference>
<dbReference type="GO" id="GO:0034704">
    <property type="term" value="C:calcium channel complex"/>
    <property type="evidence" value="ECO:0007669"/>
    <property type="project" value="TreeGrafter"/>
</dbReference>
<proteinExistence type="predicted"/>
<dbReference type="InterPro" id="IPR003032">
    <property type="entry name" value="Ryanodine_rcpt"/>
</dbReference>
<dbReference type="Proteomes" id="UP000481153">
    <property type="component" value="Unassembled WGS sequence"/>
</dbReference>
<sequence length="244" mass="27526">MTDVMEANREVPTQDESHALYAIQNYVPKPIDTSGIELSAEVAALGELMAEHCHDVWAVERIKKGWTWGPTLDDSKLQHPNLVPFKALSPSEQSFDFQTASEVIKVVLSLHYTIVRDRQTAHTSARVFVESSWSVVYGAVGETYVPRPLNTANIVLPTELSRLQDLLAENTHEVWSKGRFEAGWVYGPQRNNPLKTHPCLVPYWLLVDDEKAYDIELAREMLKILLACGYKILAPTNPRSSVRD</sequence>
<dbReference type="InterPro" id="IPR015925">
    <property type="entry name" value="Ryanodine_IP3_receptor"/>
</dbReference>
<dbReference type="GO" id="GO:0014808">
    <property type="term" value="P:release of sequestered calcium ion into cytosol by sarcoplasmic reticulum"/>
    <property type="evidence" value="ECO:0007669"/>
    <property type="project" value="TreeGrafter"/>
</dbReference>
<dbReference type="PANTHER" id="PTHR46399:SF8">
    <property type="entry name" value="B30.2_SPRY DOMAIN-CONTAINING PROTEIN"/>
    <property type="match status" value="1"/>
</dbReference>
<dbReference type="Gene3D" id="6.20.350.10">
    <property type="match status" value="1"/>
</dbReference>
<feature type="domain" description="Ryanodine receptor Ryr" evidence="1">
    <location>
        <begin position="144"/>
        <end position="232"/>
    </location>
</feature>
<evidence type="ECO:0000313" key="2">
    <source>
        <dbReference type="EMBL" id="KAF0727608.1"/>
    </source>
</evidence>
<feature type="domain" description="Ryanodine receptor Ryr" evidence="1">
    <location>
        <begin position="26"/>
        <end position="115"/>
    </location>
</feature>
<evidence type="ECO:0000313" key="3">
    <source>
        <dbReference type="Proteomes" id="UP000481153"/>
    </source>
</evidence>
<dbReference type="Pfam" id="PF02026">
    <property type="entry name" value="RyR"/>
    <property type="match status" value="2"/>
</dbReference>
<dbReference type="PANTHER" id="PTHR46399">
    <property type="entry name" value="B30.2/SPRY DOMAIN-CONTAINING PROTEIN"/>
    <property type="match status" value="1"/>
</dbReference>
<organism evidence="2 3">
    <name type="scientific">Aphanomyces euteiches</name>
    <dbReference type="NCBI Taxonomy" id="100861"/>
    <lineage>
        <taxon>Eukaryota</taxon>
        <taxon>Sar</taxon>
        <taxon>Stramenopiles</taxon>
        <taxon>Oomycota</taxon>
        <taxon>Saprolegniomycetes</taxon>
        <taxon>Saprolegniales</taxon>
        <taxon>Verrucalvaceae</taxon>
        <taxon>Aphanomyces</taxon>
    </lineage>
</organism>
<dbReference type="AlphaFoldDB" id="A0A6G0WK34"/>
<dbReference type="InterPro" id="IPR013333">
    <property type="entry name" value="Ryan_recept"/>
</dbReference>
<reference evidence="2 3" key="1">
    <citation type="submission" date="2019-07" db="EMBL/GenBank/DDBJ databases">
        <title>Genomics analysis of Aphanomyces spp. identifies a new class of oomycete effector associated with host adaptation.</title>
        <authorList>
            <person name="Gaulin E."/>
        </authorList>
    </citation>
    <scope>NUCLEOTIDE SEQUENCE [LARGE SCALE GENOMIC DNA]</scope>
    <source>
        <strain evidence="2 3">ATCC 201684</strain>
    </source>
</reference>
<keyword evidence="3" id="KW-1185">Reference proteome</keyword>
<evidence type="ECO:0000259" key="1">
    <source>
        <dbReference type="Pfam" id="PF02026"/>
    </source>
</evidence>
<dbReference type="PRINTS" id="PR00795">
    <property type="entry name" value="RYANODINER"/>
</dbReference>
<dbReference type="GO" id="GO:0005219">
    <property type="term" value="F:ryanodine-sensitive calcium-release channel activity"/>
    <property type="evidence" value="ECO:0007669"/>
    <property type="project" value="InterPro"/>
</dbReference>
<comment type="caution">
    <text evidence="2">The sequence shown here is derived from an EMBL/GenBank/DDBJ whole genome shotgun (WGS) entry which is preliminary data.</text>
</comment>
<protein>
    <recommendedName>
        <fullName evidence="1">Ryanodine receptor Ryr domain-containing protein</fullName>
    </recommendedName>
</protein>